<dbReference type="SUPFAM" id="SSF101751">
    <property type="entry name" value="Hydrophobin II, HfbII"/>
    <property type="match status" value="1"/>
</dbReference>
<name>A0A2P4ZG77_9HYPO</name>
<proteinExistence type="inferred from homology"/>
<keyword evidence="4" id="KW-0732">Signal</keyword>
<dbReference type="Gene3D" id="3.20.120.10">
    <property type="entry name" value="Hydrophobin"/>
    <property type="match status" value="1"/>
</dbReference>
<comment type="similarity">
    <text evidence="2">Belongs to the cerato-ulmin hydrophobin family.</text>
</comment>
<reference evidence="5 6" key="1">
    <citation type="journal article" date="2016" name="Genome Announc.">
        <title>Draft Whole-Genome Sequence of Trichoderma gamsii T6085, a Promising Biocontrol Agent of Fusarium Head Blight on Wheat.</title>
        <authorList>
            <person name="Baroncelli R."/>
            <person name="Zapparata A."/>
            <person name="Piaggeschi G."/>
            <person name="Sarrocco S."/>
            <person name="Vannacci G."/>
        </authorList>
    </citation>
    <scope>NUCLEOTIDE SEQUENCE [LARGE SCALE GENOMIC DNA]</scope>
    <source>
        <strain evidence="5 6">T6085</strain>
    </source>
</reference>
<dbReference type="STRING" id="398673.A0A2P4ZG77"/>
<evidence type="ECO:0000256" key="2">
    <source>
        <dbReference type="ARBA" id="ARBA00009576"/>
    </source>
</evidence>
<feature type="chain" id="PRO_5015165174" description="Hydrophobin" evidence="4">
    <location>
        <begin position="16"/>
        <end position="106"/>
    </location>
</feature>
<evidence type="ECO:0000256" key="3">
    <source>
        <dbReference type="ARBA" id="ARBA00023157"/>
    </source>
</evidence>
<protein>
    <recommendedName>
        <fullName evidence="7">Hydrophobin</fullName>
    </recommendedName>
</protein>
<feature type="signal peptide" evidence="4">
    <location>
        <begin position="1"/>
        <end position="15"/>
    </location>
</feature>
<keyword evidence="6" id="KW-1185">Reference proteome</keyword>
<dbReference type="GeneID" id="29985405"/>
<comment type="subcellular location">
    <subcellularLocation>
        <location evidence="1">Cell envelope</location>
    </subcellularLocation>
</comment>
<keyword evidence="3" id="KW-1015">Disulfide bond</keyword>
<dbReference type="PANTHER" id="PTHR42341">
    <property type="entry name" value="HYDROPHOBIN"/>
    <property type="match status" value="1"/>
</dbReference>
<gene>
    <name evidence="5" type="ORF">TGAM01_v207815</name>
</gene>
<dbReference type="Pfam" id="PF06766">
    <property type="entry name" value="Hydrophobin_2"/>
    <property type="match status" value="1"/>
</dbReference>
<organism evidence="5 6">
    <name type="scientific">Trichoderma gamsii</name>
    <dbReference type="NCBI Taxonomy" id="398673"/>
    <lineage>
        <taxon>Eukaryota</taxon>
        <taxon>Fungi</taxon>
        <taxon>Dikarya</taxon>
        <taxon>Ascomycota</taxon>
        <taxon>Pezizomycotina</taxon>
        <taxon>Sordariomycetes</taxon>
        <taxon>Hypocreomycetidae</taxon>
        <taxon>Hypocreales</taxon>
        <taxon>Hypocreaceae</taxon>
        <taxon>Trichoderma</taxon>
    </lineage>
</organism>
<evidence type="ECO:0000256" key="1">
    <source>
        <dbReference type="ARBA" id="ARBA00004196"/>
    </source>
</evidence>
<dbReference type="EMBL" id="JPDN02000030">
    <property type="protein sequence ID" value="PON23288.1"/>
    <property type="molecule type" value="Genomic_DNA"/>
</dbReference>
<accession>A0A2P4ZG77</accession>
<dbReference type="GO" id="GO:0005576">
    <property type="term" value="C:extracellular region"/>
    <property type="evidence" value="ECO:0007669"/>
    <property type="project" value="InterPro"/>
</dbReference>
<dbReference type="InterPro" id="IPR036686">
    <property type="entry name" value="Class_II_Hydrophobin_sf"/>
</dbReference>
<dbReference type="Proteomes" id="UP000054821">
    <property type="component" value="Unassembled WGS sequence"/>
</dbReference>
<dbReference type="InterPro" id="IPR010636">
    <property type="entry name" value="Class_II_hydrophobin"/>
</dbReference>
<dbReference type="CDD" id="cd23508">
    <property type="entry name" value="hydrophobin_II"/>
    <property type="match status" value="1"/>
</dbReference>
<evidence type="ECO:0008006" key="7">
    <source>
        <dbReference type="Google" id="ProtNLM"/>
    </source>
</evidence>
<sequence length="106" mass="10794">MKFFAVTLFLATALAAPSVDSNGNGVARRQAAPAFCPPGLLYSVPQCCEVNVLGVADLDCVAPPSAPSNCKTFGGICSKIGKQPKCCVLPIAGQALLCVDPVGARN</sequence>
<dbReference type="AlphaFoldDB" id="A0A2P4ZG77"/>
<dbReference type="PANTHER" id="PTHR42341:SF1">
    <property type="entry name" value="HYDROPHOBIN"/>
    <property type="match status" value="1"/>
</dbReference>
<evidence type="ECO:0000256" key="4">
    <source>
        <dbReference type="SAM" id="SignalP"/>
    </source>
</evidence>
<evidence type="ECO:0000313" key="6">
    <source>
        <dbReference type="Proteomes" id="UP000054821"/>
    </source>
</evidence>
<evidence type="ECO:0000313" key="5">
    <source>
        <dbReference type="EMBL" id="PON23288.1"/>
    </source>
</evidence>
<comment type="caution">
    <text evidence="5">The sequence shown here is derived from an EMBL/GenBank/DDBJ whole genome shotgun (WGS) entry which is preliminary data.</text>
</comment>
<dbReference type="RefSeq" id="XP_018661493.1">
    <property type="nucleotide sequence ID" value="XM_018805322.1"/>
</dbReference>